<gene>
    <name evidence="1" type="ORF">FVF58_19285</name>
</gene>
<dbReference type="Proteomes" id="UP000325273">
    <property type="component" value="Unassembled WGS sequence"/>
</dbReference>
<sequence length="90" mass="10054">MSASPHSTITILSALLGEIGSREMLRELPGITRQIQFAVKQKRVCHASCFAISCIFSLPITKRMLQNAAACWKDVALVHKLAARVNERYR</sequence>
<dbReference type="EMBL" id="VTUZ01000012">
    <property type="protein sequence ID" value="KAA1010494.1"/>
    <property type="molecule type" value="Genomic_DNA"/>
</dbReference>
<protein>
    <submittedName>
        <fullName evidence="1">Uncharacterized protein</fullName>
    </submittedName>
</protein>
<dbReference type="AlphaFoldDB" id="A0A5B0H5W6"/>
<evidence type="ECO:0000313" key="1">
    <source>
        <dbReference type="EMBL" id="KAA1010494.1"/>
    </source>
</evidence>
<keyword evidence="2" id="KW-1185">Reference proteome</keyword>
<name>A0A5B0H5W6_9BURK</name>
<reference evidence="1 2" key="1">
    <citation type="submission" date="2019-08" db="EMBL/GenBank/DDBJ databases">
        <title>Paraburkholderia sp. DCY113.</title>
        <authorList>
            <person name="Kang J."/>
        </authorList>
    </citation>
    <scope>NUCLEOTIDE SEQUENCE [LARGE SCALE GENOMIC DNA]</scope>
    <source>
        <strain evidence="1 2">DCY113</strain>
    </source>
</reference>
<evidence type="ECO:0000313" key="2">
    <source>
        <dbReference type="Proteomes" id="UP000325273"/>
    </source>
</evidence>
<dbReference type="RefSeq" id="WP_149671475.1">
    <property type="nucleotide sequence ID" value="NZ_VTUZ01000012.1"/>
</dbReference>
<organism evidence="1 2">
    <name type="scientific">Paraburkholderia panacisoli</name>
    <dbReference type="NCBI Taxonomy" id="2603818"/>
    <lineage>
        <taxon>Bacteria</taxon>
        <taxon>Pseudomonadati</taxon>
        <taxon>Pseudomonadota</taxon>
        <taxon>Betaproteobacteria</taxon>
        <taxon>Burkholderiales</taxon>
        <taxon>Burkholderiaceae</taxon>
        <taxon>Paraburkholderia</taxon>
    </lineage>
</organism>
<accession>A0A5B0H5W6</accession>
<comment type="caution">
    <text evidence="1">The sequence shown here is derived from an EMBL/GenBank/DDBJ whole genome shotgun (WGS) entry which is preliminary data.</text>
</comment>
<proteinExistence type="predicted"/>